<name>A0A516KMZ1_9CAUD</name>
<reference evidence="1 2" key="1">
    <citation type="submission" date="2019-06" db="EMBL/GenBank/DDBJ databases">
        <authorList>
            <person name="Hertel R."/>
        </authorList>
    </citation>
    <scope>NUCLEOTIDE SEQUENCE [LARGE SCALE GENOMIC DNA]</scope>
</reference>
<keyword evidence="2" id="KW-1185">Reference proteome</keyword>
<gene>
    <name evidence="1" type="ORF">Goe8_c01980</name>
</gene>
<dbReference type="Proteomes" id="UP000317800">
    <property type="component" value="Segment"/>
</dbReference>
<protein>
    <submittedName>
        <fullName evidence="1">Uncharacterized protein</fullName>
    </submittedName>
</protein>
<dbReference type="EMBL" id="MN043729">
    <property type="protein sequence ID" value="QDP42971.1"/>
    <property type="molecule type" value="Genomic_DNA"/>
</dbReference>
<evidence type="ECO:0000313" key="2">
    <source>
        <dbReference type="Proteomes" id="UP000317800"/>
    </source>
</evidence>
<evidence type="ECO:0000313" key="1">
    <source>
        <dbReference type="EMBL" id="QDP42971.1"/>
    </source>
</evidence>
<organism evidence="1 2">
    <name type="scientific">Bacillus phage vB_BmeM-Goe8</name>
    <dbReference type="NCBI Taxonomy" id="2593638"/>
    <lineage>
        <taxon>Viruses</taxon>
        <taxon>Duplodnaviria</taxon>
        <taxon>Heunggongvirae</taxon>
        <taxon>Uroviricota</taxon>
        <taxon>Caudoviricetes</taxon>
        <taxon>Herelleviridae</taxon>
        <taxon>Bastillevirinae</taxon>
        <taxon>Goettingenvirus</taxon>
        <taxon>Goettingenvirus goe8</taxon>
    </lineage>
</organism>
<sequence length="91" mass="9929">MSGEELRDTVAEANEEMLFANGFDDAIIGYIQRAGGVPVALYDTSLCIAILVKEGMSEEDALEHFDYNVVGSYVGENTPVFATLLSREDFS</sequence>
<proteinExistence type="predicted"/>
<accession>A0A516KMZ1</accession>